<organism evidence="1 2">
    <name type="scientific">Allacma fusca</name>
    <dbReference type="NCBI Taxonomy" id="39272"/>
    <lineage>
        <taxon>Eukaryota</taxon>
        <taxon>Metazoa</taxon>
        <taxon>Ecdysozoa</taxon>
        <taxon>Arthropoda</taxon>
        <taxon>Hexapoda</taxon>
        <taxon>Collembola</taxon>
        <taxon>Symphypleona</taxon>
        <taxon>Sminthuridae</taxon>
        <taxon>Allacma</taxon>
    </lineage>
</organism>
<dbReference type="Proteomes" id="UP000708208">
    <property type="component" value="Unassembled WGS sequence"/>
</dbReference>
<accession>A0A8J2NY79</accession>
<feature type="non-terminal residue" evidence="1">
    <location>
        <position position="99"/>
    </location>
</feature>
<evidence type="ECO:0000313" key="2">
    <source>
        <dbReference type="Proteomes" id="UP000708208"/>
    </source>
</evidence>
<gene>
    <name evidence="1" type="ORF">AFUS01_LOCUS12427</name>
</gene>
<reference evidence="1" key="1">
    <citation type="submission" date="2021-06" db="EMBL/GenBank/DDBJ databases">
        <authorList>
            <person name="Hodson N. C."/>
            <person name="Mongue J. A."/>
            <person name="Jaron S. K."/>
        </authorList>
    </citation>
    <scope>NUCLEOTIDE SEQUENCE</scope>
</reference>
<proteinExistence type="predicted"/>
<dbReference type="GO" id="GO:0004185">
    <property type="term" value="F:serine-type carboxypeptidase activity"/>
    <property type="evidence" value="ECO:0007669"/>
    <property type="project" value="InterPro"/>
</dbReference>
<dbReference type="GO" id="GO:0006508">
    <property type="term" value="P:proteolysis"/>
    <property type="evidence" value="ECO:0007669"/>
    <property type="project" value="InterPro"/>
</dbReference>
<protein>
    <submittedName>
        <fullName evidence="1">Uncharacterized protein</fullName>
    </submittedName>
</protein>
<keyword evidence="2" id="KW-1185">Reference proteome</keyword>
<sequence length="99" mass="11457">TNSNLFFWVFPAQENPENAPVILWVNDIPGFSSLQGVFLETGPFELDENNVVKDRNVSWTKSHSMLYIDAPVGTVSALLPMKMRMQTIRMKKLQKFMWH</sequence>
<dbReference type="Pfam" id="PF00450">
    <property type="entry name" value="Peptidase_S10"/>
    <property type="match status" value="1"/>
</dbReference>
<comment type="caution">
    <text evidence="1">The sequence shown here is derived from an EMBL/GenBank/DDBJ whole genome shotgun (WGS) entry which is preliminary data.</text>
</comment>
<dbReference type="OrthoDB" id="443318at2759"/>
<dbReference type="InterPro" id="IPR001563">
    <property type="entry name" value="Peptidase_S10"/>
</dbReference>
<dbReference type="EMBL" id="CAJVCH010098008">
    <property type="protein sequence ID" value="CAG7723333.1"/>
    <property type="molecule type" value="Genomic_DNA"/>
</dbReference>
<name>A0A8J2NY79_9HEXA</name>
<evidence type="ECO:0000313" key="1">
    <source>
        <dbReference type="EMBL" id="CAG7723333.1"/>
    </source>
</evidence>
<dbReference type="AlphaFoldDB" id="A0A8J2NY79"/>